<keyword evidence="2" id="KW-1185">Reference proteome</keyword>
<gene>
    <name evidence="1" type="ORF">QOZ92_002061</name>
</gene>
<evidence type="ECO:0000313" key="1">
    <source>
        <dbReference type="EMBL" id="MDQ0556943.1"/>
    </source>
</evidence>
<organism evidence="1 2">
    <name type="scientific">Paraclostridium ghonii</name>
    <dbReference type="NCBI Taxonomy" id="29358"/>
    <lineage>
        <taxon>Bacteria</taxon>
        <taxon>Bacillati</taxon>
        <taxon>Bacillota</taxon>
        <taxon>Clostridia</taxon>
        <taxon>Peptostreptococcales</taxon>
        <taxon>Peptostreptococcaceae</taxon>
        <taxon>Paraclostridium</taxon>
    </lineage>
</organism>
<reference evidence="1 2" key="1">
    <citation type="submission" date="2023-07" db="EMBL/GenBank/DDBJ databases">
        <title>Genomic Encyclopedia of Type Strains, Phase IV (KMG-IV): sequencing the most valuable type-strain genomes for metagenomic binning, comparative biology and taxonomic classification.</title>
        <authorList>
            <person name="Goeker M."/>
        </authorList>
    </citation>
    <scope>NUCLEOTIDE SEQUENCE [LARGE SCALE GENOMIC DNA]</scope>
    <source>
        <strain evidence="1 2">DSM 15049</strain>
    </source>
</reference>
<dbReference type="Proteomes" id="UP001232584">
    <property type="component" value="Unassembled WGS sequence"/>
</dbReference>
<accession>A0ABU0N265</accession>
<dbReference type="EMBL" id="JAUSWG010000008">
    <property type="protein sequence ID" value="MDQ0556943.1"/>
    <property type="molecule type" value="Genomic_DNA"/>
</dbReference>
<protein>
    <submittedName>
        <fullName evidence="1">Uncharacterized protein</fullName>
    </submittedName>
</protein>
<evidence type="ECO:0000313" key="2">
    <source>
        <dbReference type="Proteomes" id="UP001232584"/>
    </source>
</evidence>
<name>A0ABU0N265_9FIRM</name>
<sequence>MPIILITGVLLVIMYGLYVAAYISENLADDSI</sequence>
<proteinExistence type="predicted"/>
<comment type="caution">
    <text evidence="1">The sequence shown here is derived from an EMBL/GenBank/DDBJ whole genome shotgun (WGS) entry which is preliminary data.</text>
</comment>